<dbReference type="PRINTS" id="PR00080">
    <property type="entry name" value="SDRFAMILY"/>
</dbReference>
<dbReference type="EMBL" id="CZDF01000172">
    <property type="protein sequence ID" value="CUR35072.1"/>
    <property type="molecule type" value="Genomic_DNA"/>
</dbReference>
<organism evidence="3 4">
    <name type="scientific">Planktothrix tepida PCC 9214</name>
    <dbReference type="NCBI Taxonomy" id="671072"/>
    <lineage>
        <taxon>Bacteria</taxon>
        <taxon>Bacillati</taxon>
        <taxon>Cyanobacteriota</taxon>
        <taxon>Cyanophyceae</taxon>
        <taxon>Oscillatoriophycideae</taxon>
        <taxon>Oscillatoriales</taxon>
        <taxon>Microcoleaceae</taxon>
        <taxon>Planktothrix</taxon>
    </lineage>
</organism>
<dbReference type="Pfam" id="PF13561">
    <property type="entry name" value="adh_short_C2"/>
    <property type="match status" value="1"/>
</dbReference>
<dbReference type="InterPro" id="IPR002347">
    <property type="entry name" value="SDR_fam"/>
</dbReference>
<dbReference type="GO" id="GO:0008678">
    <property type="term" value="F:2-deoxy-D-gluconate 3-dehydrogenase activity"/>
    <property type="evidence" value="ECO:0007669"/>
    <property type="project" value="UniProtKB-EC"/>
</dbReference>
<evidence type="ECO:0000313" key="3">
    <source>
        <dbReference type="EMBL" id="CUR35072.1"/>
    </source>
</evidence>
<evidence type="ECO:0000256" key="1">
    <source>
        <dbReference type="ARBA" id="ARBA00006484"/>
    </source>
</evidence>
<evidence type="ECO:0000313" key="4">
    <source>
        <dbReference type="Proteomes" id="UP000184315"/>
    </source>
</evidence>
<dbReference type="RefSeq" id="WP_072721996.1">
    <property type="nucleotide sequence ID" value="NZ_LN889813.1"/>
</dbReference>
<dbReference type="FunFam" id="3.40.50.720:FF:000084">
    <property type="entry name" value="Short-chain dehydrogenase reductase"/>
    <property type="match status" value="1"/>
</dbReference>
<name>A0A1J1LR59_9CYAN</name>
<protein>
    <submittedName>
        <fullName evidence="3">2-deoxy-D-gluconate 3-dehydrogenase</fullName>
        <ecNumber evidence="3">1.1.1.125</ecNumber>
    </submittedName>
</protein>
<comment type="similarity">
    <text evidence="1">Belongs to the short-chain dehydrogenases/reductases (SDR) family.</text>
</comment>
<dbReference type="AlphaFoldDB" id="A0A1J1LR59"/>
<dbReference type="OrthoDB" id="560660at2"/>
<dbReference type="Proteomes" id="UP000184315">
    <property type="component" value="Unassembled WGS sequence"/>
</dbReference>
<sequence>MKTTLAHKIFDLTGKVAIVTGSTRGIGKVIAEGLAHRGVKLTICGTQLPEAEKTAKIIQDAGGEAIAIQADVTKRQDCANLINQTVAYYNQLDIMVCNAGINTIKPALSLLEAEWDAIIDVDLKGYFNCAQLAAQHMIQQGTGGSIIMNSSIASVVGIPGVAAYTAAKGGVNQLVRTLAIEWAAHGIRVNAIAPGYMENIMEGSKANYPDLATQEQLIKTFIPMNRRGKLEELVGPVVFLASEAASYVTGSILMVDGACSAM</sequence>
<evidence type="ECO:0000256" key="2">
    <source>
        <dbReference type="ARBA" id="ARBA00023002"/>
    </source>
</evidence>
<dbReference type="PROSITE" id="PS00061">
    <property type="entry name" value="ADH_SHORT"/>
    <property type="match status" value="1"/>
</dbReference>
<dbReference type="InterPro" id="IPR020904">
    <property type="entry name" value="Sc_DH/Rdtase_CS"/>
</dbReference>
<dbReference type="SUPFAM" id="SSF51735">
    <property type="entry name" value="NAD(P)-binding Rossmann-fold domains"/>
    <property type="match status" value="1"/>
</dbReference>
<dbReference type="EC" id="1.1.1.125" evidence="3"/>
<dbReference type="InterPro" id="IPR036291">
    <property type="entry name" value="NAD(P)-bd_dom_sf"/>
</dbReference>
<proteinExistence type="inferred from homology"/>
<dbReference type="PANTHER" id="PTHR42760">
    <property type="entry name" value="SHORT-CHAIN DEHYDROGENASES/REDUCTASES FAMILY MEMBER"/>
    <property type="match status" value="1"/>
</dbReference>
<dbReference type="PANTHER" id="PTHR42760:SF124">
    <property type="entry name" value="SHORT-CHAIN DEHYDROGENASE_REDUCTASE"/>
    <property type="match status" value="1"/>
</dbReference>
<accession>A0A1J1LR59</accession>
<dbReference type="STRING" id="671072.PL9214650511"/>
<keyword evidence="2 3" id="KW-0560">Oxidoreductase</keyword>
<gene>
    <name evidence="3" type="primary">kduD</name>
    <name evidence="3" type="ORF">PL9214650511</name>
</gene>
<dbReference type="Gene3D" id="3.40.50.720">
    <property type="entry name" value="NAD(P)-binding Rossmann-like Domain"/>
    <property type="match status" value="1"/>
</dbReference>
<reference evidence="4" key="1">
    <citation type="submission" date="2015-10" db="EMBL/GenBank/DDBJ databases">
        <authorList>
            <person name="Regsiter A."/>
            <person name="william w."/>
        </authorList>
    </citation>
    <scope>NUCLEOTIDE SEQUENCE [LARGE SCALE GENOMIC DNA]</scope>
</reference>
<keyword evidence="4" id="KW-1185">Reference proteome</keyword>
<dbReference type="PRINTS" id="PR00081">
    <property type="entry name" value="GDHRDH"/>
</dbReference>